<organism evidence="1 2">
    <name type="scientific">Hypothenemus hampei</name>
    <name type="common">Coffee berry borer</name>
    <dbReference type="NCBI Taxonomy" id="57062"/>
    <lineage>
        <taxon>Eukaryota</taxon>
        <taxon>Metazoa</taxon>
        <taxon>Ecdysozoa</taxon>
        <taxon>Arthropoda</taxon>
        <taxon>Hexapoda</taxon>
        <taxon>Insecta</taxon>
        <taxon>Pterygota</taxon>
        <taxon>Neoptera</taxon>
        <taxon>Endopterygota</taxon>
        <taxon>Coleoptera</taxon>
        <taxon>Polyphaga</taxon>
        <taxon>Cucujiformia</taxon>
        <taxon>Curculionidae</taxon>
        <taxon>Scolytinae</taxon>
        <taxon>Hypothenemus</taxon>
    </lineage>
</organism>
<gene>
    <name evidence="1" type="ORF">ABEB36_000790</name>
</gene>
<evidence type="ECO:0000313" key="2">
    <source>
        <dbReference type="Proteomes" id="UP001566132"/>
    </source>
</evidence>
<dbReference type="EMBL" id="JBDJPC010000001">
    <property type="protein sequence ID" value="KAL1516963.1"/>
    <property type="molecule type" value="Genomic_DNA"/>
</dbReference>
<evidence type="ECO:0000313" key="1">
    <source>
        <dbReference type="EMBL" id="KAL1516963.1"/>
    </source>
</evidence>
<keyword evidence="2" id="KW-1185">Reference proteome</keyword>
<proteinExistence type="predicted"/>
<comment type="caution">
    <text evidence="1">The sequence shown here is derived from an EMBL/GenBank/DDBJ whole genome shotgun (WGS) entry which is preliminary data.</text>
</comment>
<reference evidence="1 2" key="1">
    <citation type="submission" date="2024-05" db="EMBL/GenBank/DDBJ databases">
        <title>Genetic variation in Jamaican populations of the coffee berry borer (Hypothenemus hampei).</title>
        <authorList>
            <person name="Errbii M."/>
            <person name="Myrie A."/>
        </authorList>
    </citation>
    <scope>NUCLEOTIDE SEQUENCE [LARGE SCALE GENOMIC DNA]</scope>
    <source>
        <strain evidence="1">JA-Hopewell-2020-01-JO</strain>
        <tissue evidence="1">Whole body</tissue>
    </source>
</reference>
<dbReference type="AlphaFoldDB" id="A0ABD1FG05"/>
<name>A0ABD1FG05_HYPHA</name>
<protein>
    <submittedName>
        <fullName evidence="1">Uncharacterized protein</fullName>
    </submittedName>
</protein>
<sequence length="80" mass="9659">MEKMNADMQFMENLFADRLLNEKQSLPTKLNYPLIWIVPVESFSGFINTFQYEFFGYVDLWNYPNSVSFNFEEVQRQLPF</sequence>
<dbReference type="Proteomes" id="UP001566132">
    <property type="component" value="Unassembled WGS sequence"/>
</dbReference>
<accession>A0ABD1FG05</accession>